<reference evidence="1 2" key="1">
    <citation type="journal article" date="2012" name="PLoS Pathog.">
        <title>Diverse lifestyles and strategies of plant pathogenesis encoded in the genomes of eighteen Dothideomycetes fungi.</title>
        <authorList>
            <person name="Ohm R.A."/>
            <person name="Feau N."/>
            <person name="Henrissat B."/>
            <person name="Schoch C.L."/>
            <person name="Horwitz B.A."/>
            <person name="Barry K.W."/>
            <person name="Condon B.J."/>
            <person name="Copeland A.C."/>
            <person name="Dhillon B."/>
            <person name="Glaser F."/>
            <person name="Hesse C.N."/>
            <person name="Kosti I."/>
            <person name="LaButti K."/>
            <person name="Lindquist E.A."/>
            <person name="Lucas S."/>
            <person name="Salamov A.A."/>
            <person name="Bradshaw R.E."/>
            <person name="Ciuffetti L."/>
            <person name="Hamelin R.C."/>
            <person name="Kema G.H.J."/>
            <person name="Lawrence C."/>
            <person name="Scott J.A."/>
            <person name="Spatafora J.W."/>
            <person name="Turgeon B.G."/>
            <person name="de Wit P.J.G.M."/>
            <person name="Zhong S."/>
            <person name="Goodwin S.B."/>
            <person name="Grigoriev I.V."/>
        </authorList>
    </citation>
    <scope>NUCLEOTIDE SEQUENCE [LARGE SCALE GENOMIC DNA]</scope>
    <source>
        <strain evidence="2">ND90Pr / ATCC 201652</strain>
    </source>
</reference>
<dbReference type="GeneID" id="19135034"/>
<proteinExistence type="predicted"/>
<dbReference type="AlphaFoldDB" id="M2STG4"/>
<sequence>MHGLLKFKSQKIRQCVLRGAVMPKARPCEIPRLCLCKLGIPMWPSSVEYGSIVSDGALSVSADWEDVVWILLQVREKTGSLYADLVSILRSLRAEPHASM</sequence>
<dbReference type="RefSeq" id="XP_007703756.1">
    <property type="nucleotide sequence ID" value="XM_007705566.1"/>
</dbReference>
<name>M2STG4_COCSN</name>
<dbReference type="Proteomes" id="UP000016934">
    <property type="component" value="Unassembled WGS sequence"/>
</dbReference>
<evidence type="ECO:0000313" key="1">
    <source>
        <dbReference type="EMBL" id="EMD60386.1"/>
    </source>
</evidence>
<accession>M2STG4</accession>
<evidence type="ECO:0000313" key="2">
    <source>
        <dbReference type="Proteomes" id="UP000016934"/>
    </source>
</evidence>
<dbReference type="KEGG" id="bsc:COCSADRAFT_242282"/>
<organism evidence="1 2">
    <name type="scientific">Cochliobolus sativus (strain ND90Pr / ATCC 201652)</name>
    <name type="common">Common root rot and spot blotch fungus</name>
    <name type="synonym">Bipolaris sorokiniana</name>
    <dbReference type="NCBI Taxonomy" id="665912"/>
    <lineage>
        <taxon>Eukaryota</taxon>
        <taxon>Fungi</taxon>
        <taxon>Dikarya</taxon>
        <taxon>Ascomycota</taxon>
        <taxon>Pezizomycotina</taxon>
        <taxon>Dothideomycetes</taxon>
        <taxon>Pleosporomycetidae</taxon>
        <taxon>Pleosporales</taxon>
        <taxon>Pleosporineae</taxon>
        <taxon>Pleosporaceae</taxon>
        <taxon>Bipolaris</taxon>
    </lineage>
</organism>
<keyword evidence="2" id="KW-1185">Reference proteome</keyword>
<dbReference type="EMBL" id="KB445650">
    <property type="protein sequence ID" value="EMD60386.1"/>
    <property type="molecule type" value="Genomic_DNA"/>
</dbReference>
<protein>
    <submittedName>
        <fullName evidence="1">Uncharacterized protein</fullName>
    </submittedName>
</protein>
<dbReference type="HOGENOM" id="CLU_2305844_0_0_1"/>
<gene>
    <name evidence="1" type="ORF">COCSADRAFT_242282</name>
</gene>
<reference evidence="2" key="2">
    <citation type="journal article" date="2013" name="PLoS Genet.">
        <title>Comparative genome structure, secondary metabolite, and effector coding capacity across Cochliobolus pathogens.</title>
        <authorList>
            <person name="Condon B.J."/>
            <person name="Leng Y."/>
            <person name="Wu D."/>
            <person name="Bushley K.E."/>
            <person name="Ohm R.A."/>
            <person name="Otillar R."/>
            <person name="Martin J."/>
            <person name="Schackwitz W."/>
            <person name="Grimwood J."/>
            <person name="MohdZainudin N."/>
            <person name="Xue C."/>
            <person name="Wang R."/>
            <person name="Manning V.A."/>
            <person name="Dhillon B."/>
            <person name="Tu Z.J."/>
            <person name="Steffenson B.J."/>
            <person name="Salamov A."/>
            <person name="Sun H."/>
            <person name="Lowry S."/>
            <person name="LaButti K."/>
            <person name="Han J."/>
            <person name="Copeland A."/>
            <person name="Lindquist E."/>
            <person name="Barry K."/>
            <person name="Schmutz J."/>
            <person name="Baker S.E."/>
            <person name="Ciuffetti L.M."/>
            <person name="Grigoriev I.V."/>
            <person name="Zhong S."/>
            <person name="Turgeon B.G."/>
        </authorList>
    </citation>
    <scope>NUCLEOTIDE SEQUENCE [LARGE SCALE GENOMIC DNA]</scope>
    <source>
        <strain evidence="2">ND90Pr / ATCC 201652</strain>
    </source>
</reference>